<organism evidence="1 2">
    <name type="scientific">Gigaspora margarita</name>
    <dbReference type="NCBI Taxonomy" id="4874"/>
    <lineage>
        <taxon>Eukaryota</taxon>
        <taxon>Fungi</taxon>
        <taxon>Fungi incertae sedis</taxon>
        <taxon>Mucoromycota</taxon>
        <taxon>Glomeromycotina</taxon>
        <taxon>Glomeromycetes</taxon>
        <taxon>Diversisporales</taxon>
        <taxon>Gigasporaceae</taxon>
        <taxon>Gigaspora</taxon>
    </lineage>
</organism>
<keyword evidence="2" id="KW-1185">Reference proteome</keyword>
<name>A0ABN7X8S2_GIGMA</name>
<reference evidence="1 2" key="1">
    <citation type="submission" date="2021-06" db="EMBL/GenBank/DDBJ databases">
        <authorList>
            <person name="Kallberg Y."/>
            <person name="Tangrot J."/>
            <person name="Rosling A."/>
        </authorList>
    </citation>
    <scope>NUCLEOTIDE SEQUENCE [LARGE SCALE GENOMIC DNA]</scope>
    <source>
        <strain evidence="1 2">120-4 pot B 10/14</strain>
    </source>
</reference>
<dbReference type="Proteomes" id="UP000789901">
    <property type="component" value="Unassembled WGS sequence"/>
</dbReference>
<sequence length="77" mass="8930">MSNQNFKIDEIKKEYENVTKNLIPQNLVTYQASTSKSAMASIFAKRNQTIPTPTYDEFICYQNENVLPALEEHDPFK</sequence>
<evidence type="ECO:0000313" key="2">
    <source>
        <dbReference type="Proteomes" id="UP000789901"/>
    </source>
</evidence>
<comment type="caution">
    <text evidence="1">The sequence shown here is derived from an EMBL/GenBank/DDBJ whole genome shotgun (WGS) entry which is preliminary data.</text>
</comment>
<accession>A0ABN7X8S2</accession>
<feature type="non-terminal residue" evidence="1">
    <location>
        <position position="77"/>
    </location>
</feature>
<protein>
    <submittedName>
        <fullName evidence="1">15787_t:CDS:1</fullName>
    </submittedName>
</protein>
<dbReference type="EMBL" id="CAJVQB010102264">
    <property type="protein sequence ID" value="CAG8850671.1"/>
    <property type="molecule type" value="Genomic_DNA"/>
</dbReference>
<evidence type="ECO:0000313" key="1">
    <source>
        <dbReference type="EMBL" id="CAG8850671.1"/>
    </source>
</evidence>
<gene>
    <name evidence="1" type="ORF">GMARGA_LOCUS40333</name>
</gene>
<proteinExistence type="predicted"/>